<evidence type="ECO:0000256" key="1">
    <source>
        <dbReference type="ARBA" id="ARBA00022737"/>
    </source>
</evidence>
<feature type="repeat" description="TPR" evidence="3">
    <location>
        <begin position="620"/>
        <end position="653"/>
    </location>
</feature>
<gene>
    <name evidence="5" type="ORF">AAE3_LOCUS1590</name>
</gene>
<organism evidence="5 6">
    <name type="scientific">Cyclocybe aegerita</name>
    <name type="common">Black poplar mushroom</name>
    <name type="synonym">Agrocybe aegerita</name>
    <dbReference type="NCBI Taxonomy" id="1973307"/>
    <lineage>
        <taxon>Eukaryota</taxon>
        <taxon>Fungi</taxon>
        <taxon>Dikarya</taxon>
        <taxon>Basidiomycota</taxon>
        <taxon>Agaricomycotina</taxon>
        <taxon>Agaricomycetes</taxon>
        <taxon>Agaricomycetidae</taxon>
        <taxon>Agaricales</taxon>
        <taxon>Agaricineae</taxon>
        <taxon>Bolbitiaceae</taxon>
        <taxon>Cyclocybe</taxon>
    </lineage>
</organism>
<feature type="compositionally biased region" description="Polar residues" evidence="4">
    <location>
        <begin position="303"/>
        <end position="317"/>
    </location>
</feature>
<evidence type="ECO:0000256" key="2">
    <source>
        <dbReference type="ARBA" id="ARBA00022803"/>
    </source>
</evidence>
<dbReference type="OrthoDB" id="1936594at2759"/>
<dbReference type="InterPro" id="IPR044244">
    <property type="entry name" value="TTC27/Emw1"/>
</dbReference>
<feature type="compositionally biased region" description="Polar residues" evidence="4">
    <location>
        <begin position="347"/>
        <end position="365"/>
    </location>
</feature>
<dbReference type="PANTHER" id="PTHR16193">
    <property type="entry name" value="TETRATRICOPEPTIDE REPEAT PROTEIN 27"/>
    <property type="match status" value="1"/>
</dbReference>
<protein>
    <recommendedName>
        <fullName evidence="7">Tetratricopeptide repeat domain 27</fullName>
    </recommendedName>
</protein>
<feature type="region of interest" description="Disordered" evidence="4">
    <location>
        <begin position="778"/>
        <end position="805"/>
    </location>
</feature>
<dbReference type="Proteomes" id="UP000467700">
    <property type="component" value="Unassembled WGS sequence"/>
</dbReference>
<evidence type="ECO:0000313" key="6">
    <source>
        <dbReference type="Proteomes" id="UP000467700"/>
    </source>
</evidence>
<keyword evidence="2 3" id="KW-0802">TPR repeat</keyword>
<reference evidence="5 6" key="1">
    <citation type="submission" date="2020-01" db="EMBL/GenBank/DDBJ databases">
        <authorList>
            <person name="Gupta K D."/>
        </authorList>
    </citation>
    <scope>NUCLEOTIDE SEQUENCE [LARGE SCALE GENOMIC DNA]</scope>
</reference>
<dbReference type="Gene3D" id="1.25.40.10">
    <property type="entry name" value="Tetratricopeptide repeat domain"/>
    <property type="match status" value="1"/>
</dbReference>
<accession>A0A8S0WK92</accession>
<comment type="caution">
    <text evidence="5">The sequence shown here is derived from an EMBL/GenBank/DDBJ whole genome shotgun (WGS) entry which is preliminary data.</text>
</comment>
<feature type="repeat" description="TPR" evidence="3">
    <location>
        <begin position="586"/>
        <end position="619"/>
    </location>
</feature>
<dbReference type="InterPro" id="IPR011990">
    <property type="entry name" value="TPR-like_helical_dom_sf"/>
</dbReference>
<dbReference type="SUPFAM" id="SSF48452">
    <property type="entry name" value="TPR-like"/>
    <property type="match status" value="1"/>
</dbReference>
<proteinExistence type="predicted"/>
<dbReference type="EMBL" id="CACVBS010000024">
    <property type="protein sequence ID" value="CAA7259402.1"/>
    <property type="molecule type" value="Genomic_DNA"/>
</dbReference>
<evidence type="ECO:0008006" key="7">
    <source>
        <dbReference type="Google" id="ProtNLM"/>
    </source>
</evidence>
<dbReference type="SMART" id="SM00028">
    <property type="entry name" value="TPR"/>
    <property type="match status" value="3"/>
</dbReference>
<dbReference type="InterPro" id="IPR019734">
    <property type="entry name" value="TPR_rpt"/>
</dbReference>
<keyword evidence="1" id="KW-0677">Repeat</keyword>
<dbReference type="PROSITE" id="PS50005">
    <property type="entry name" value="TPR"/>
    <property type="match status" value="2"/>
</dbReference>
<evidence type="ECO:0000256" key="4">
    <source>
        <dbReference type="SAM" id="MobiDB-lite"/>
    </source>
</evidence>
<evidence type="ECO:0000256" key="3">
    <source>
        <dbReference type="PROSITE-ProRule" id="PRU00339"/>
    </source>
</evidence>
<name>A0A8S0WK92_CYCAE</name>
<evidence type="ECO:0000313" key="5">
    <source>
        <dbReference type="EMBL" id="CAA7259402.1"/>
    </source>
</evidence>
<dbReference type="PANTHER" id="PTHR16193:SF0">
    <property type="entry name" value="TETRATRICOPEPTIDE REPEAT PROTEIN 27"/>
    <property type="match status" value="1"/>
</dbReference>
<keyword evidence="6" id="KW-1185">Reference proteome</keyword>
<dbReference type="AlphaFoldDB" id="A0A8S0WK92"/>
<feature type="region of interest" description="Disordered" evidence="4">
    <location>
        <begin position="298"/>
        <end position="331"/>
    </location>
</feature>
<sequence length="947" mass="105547">MPWSCELLITHLTRSREMAAASLPLVEKSFLRGKWDAQISETTAPATDLAKLVVECRFRDALTSSQARTLFRPISRDLDLPFKGLLDLSIHPGSDSLEQELVRLTLAIACLHAFVQANWTGPDLGIRPLDLLTGDSDGTSSWTEESLHAKAITELAYGGEPAYHLVKDPAFLRLSQLLVGLTYNHIQSISWWRLRVAKVHQQILDEPVITPEDFRALLEPLGSTLASEPDLAGRLHLELGLLEHHFSQDKLAKEDFIKAARSTGLEYELTGALGKRTKFQVNELSQLVLLAESQLKDDDSAGEASNNIKQDESSQTPDARAGPDTTDANVPETMALNDDTLLEQTEFTSSHPAGSSSRLSHIDPSSQPPLHPLDQCILLSLCLNVRNTSPAHGLTAEQMAPYVARVISHPRNWSVHTMALLLRSRLESSRTRTVERSTFQLQALIDQMPTADSAPSERLLYFHSIPLPSRWEMEKELAQRFLSLGVIKSALEIFERMEMWEEVVKCYGALEKPERGITIVRDLLEGRKAEADAVVARGKVGTSTRRRALEDGTRHAKFWCLLGDLEPANAQAHYEKAWTLSGETSGRAVRSLGGWYFARGKYREAIGCLEKAVKINPLLTRSWFILGCAFMRVEDWEGAKNAFGRCVAIDEEDGESWNNLASMYLRIGGRKTIALEEKDVSVVPYPKSTPDDGALPTPGISFENKLLAFRALKQGLRFSYENWRMWYNYMIVAMDVGELQESCRALSRIVEQTGDKAGALAVDEDVLDRLVDAVTRAPAKAEDAAAEAPPDGSGSGNRSVVHNPNEGHGLYRPVRQLFEHTLLPRLSTPRIFRSYARLLSWQGEWADALKAYLDAYRAGPASTLTLTSSTTLSAESNLEKFREAVAEVHEIVDVLRNFGPRVEGYKWRFQARSVVRAFVGRAKEFEDEPEWAGLVELLEELKGKDTD</sequence>
<feature type="region of interest" description="Disordered" evidence="4">
    <location>
        <begin position="347"/>
        <end position="366"/>
    </location>
</feature>